<feature type="compositionally biased region" description="Polar residues" evidence="1">
    <location>
        <begin position="247"/>
        <end position="258"/>
    </location>
</feature>
<protein>
    <submittedName>
        <fullName evidence="2">Uncharacterized protein</fullName>
    </submittedName>
</protein>
<evidence type="ECO:0000313" key="3">
    <source>
        <dbReference type="Proteomes" id="UP001295684"/>
    </source>
</evidence>
<sequence length="967" mass="112789">MRFPKCETRDDCGVVEYVVKSTPDSVFDEDTFVCKRCALNLYIDEETIKIPDFETILDCLNFSEYSLTQIDTFKEAHNLDKFWKKLLPNLEEFTINNIQLKDDLETAKAENNWQKIPYIHIQAKELLSSILNSELFIEYTRQSIYMKFCDQEAKKKPKESFKAPSEESKINIDKSEHDKVLEKLQEARKLCQQKDEQLCNREAELVKRSEDIKEKEKLISMKDDEMKQLHELAQKEMTEIKHEDSKSQAQILKSSQPQNKDETSAAHNENLTKIKELTDKIKQLEMRDKIQQDLIEQLSISPAGSIAPADSNSGSNLNNESSFPVPKQVANRKDSQTSDELDVSKIIQKLKDIKKSQGKFGIDDFFKLKDMDMCKPDGEKAIYVNFEAASWQFGERKIEEIQNRTGLLTVERKYARGNTLPSMEDPSLSILSQPKSCTDTSSTIEALDFSLICFKRRISQILETLNPSNINQNIIECVKALEECSDNDARKTLFQTIFSKAIYNKSNTSTYAYMLKYLKQVLCNKPIKKNAKKKKQEEEKKIEPEIIVIKNPITKQIFAEDLQNVYGTYLHRVTKPLTNKQKRNPIYIAKYKEELFAYLELMSELYHNDMTGPMRQMIILKKLLHYEKSRQKCVATDLDLQSACYLLCKVGTKLDSKHQMLKDGKTVKPGSSAMKFQETFEDLLAILLNYKNDKAFTNIGKLIEQTLELRKTGWVVNDTRELREPLASILNNNSQRDHTEQDNLEVEEEIEAENSLSISINDDDESVKQKLIGHFIEFSQINYCDLDIFLSLRDRYCGREILEFLLDKLYYQKVDYQQFTHYFYRLHKGYIFNKKEIIEALTSFWKKIPDIGTKIPNIGMLFSNLLYFIIIDKKLITFDQMQIEIELDEDGVPLKLVNFYFKTLAAFLKIIQLNLNDKRLAYYYEEFKIEEICKELKPYVVEKDMVNELELDKIPKLIIDMLNVPLD</sequence>
<dbReference type="AlphaFoldDB" id="A0AAD1Y492"/>
<dbReference type="Gene3D" id="1.25.40.180">
    <property type="match status" value="1"/>
</dbReference>
<reference evidence="2" key="1">
    <citation type="submission" date="2023-07" db="EMBL/GenBank/DDBJ databases">
        <authorList>
            <consortium name="AG Swart"/>
            <person name="Singh M."/>
            <person name="Singh A."/>
            <person name="Seah K."/>
            <person name="Emmerich C."/>
        </authorList>
    </citation>
    <scope>NUCLEOTIDE SEQUENCE</scope>
    <source>
        <strain evidence="2">DP1</strain>
    </source>
</reference>
<gene>
    <name evidence="2" type="ORF">ECRASSUSDP1_LOCUS24055</name>
</gene>
<feature type="region of interest" description="Disordered" evidence="1">
    <location>
        <begin position="238"/>
        <end position="270"/>
    </location>
</feature>
<dbReference type="Proteomes" id="UP001295684">
    <property type="component" value="Unassembled WGS sequence"/>
</dbReference>
<feature type="compositionally biased region" description="Basic and acidic residues" evidence="1">
    <location>
        <begin position="259"/>
        <end position="270"/>
    </location>
</feature>
<feature type="compositionally biased region" description="Low complexity" evidence="1">
    <location>
        <begin position="311"/>
        <end position="322"/>
    </location>
</feature>
<evidence type="ECO:0000313" key="2">
    <source>
        <dbReference type="EMBL" id="CAI2382577.1"/>
    </source>
</evidence>
<organism evidence="2 3">
    <name type="scientific">Euplotes crassus</name>
    <dbReference type="NCBI Taxonomy" id="5936"/>
    <lineage>
        <taxon>Eukaryota</taxon>
        <taxon>Sar</taxon>
        <taxon>Alveolata</taxon>
        <taxon>Ciliophora</taxon>
        <taxon>Intramacronucleata</taxon>
        <taxon>Spirotrichea</taxon>
        <taxon>Hypotrichia</taxon>
        <taxon>Euplotida</taxon>
        <taxon>Euplotidae</taxon>
        <taxon>Moneuplotes</taxon>
    </lineage>
</organism>
<name>A0AAD1Y492_EUPCR</name>
<dbReference type="SUPFAM" id="SSF48371">
    <property type="entry name" value="ARM repeat"/>
    <property type="match status" value="1"/>
</dbReference>
<comment type="caution">
    <text evidence="2">The sequence shown here is derived from an EMBL/GenBank/DDBJ whole genome shotgun (WGS) entry which is preliminary data.</text>
</comment>
<feature type="region of interest" description="Disordered" evidence="1">
    <location>
        <begin position="303"/>
        <end position="340"/>
    </location>
</feature>
<accession>A0AAD1Y492</accession>
<dbReference type="InterPro" id="IPR016024">
    <property type="entry name" value="ARM-type_fold"/>
</dbReference>
<dbReference type="EMBL" id="CAMPGE010024762">
    <property type="protein sequence ID" value="CAI2382577.1"/>
    <property type="molecule type" value="Genomic_DNA"/>
</dbReference>
<keyword evidence="3" id="KW-1185">Reference proteome</keyword>
<evidence type="ECO:0000256" key="1">
    <source>
        <dbReference type="SAM" id="MobiDB-lite"/>
    </source>
</evidence>
<proteinExistence type="predicted"/>